<protein>
    <submittedName>
        <fullName evidence="3">Sugar diacid utilization regulator</fullName>
    </submittedName>
</protein>
<dbReference type="Pfam" id="PF17853">
    <property type="entry name" value="GGDEF_2"/>
    <property type="match status" value="1"/>
</dbReference>
<dbReference type="InterPro" id="IPR041522">
    <property type="entry name" value="CdaR_GGDEF"/>
</dbReference>
<proteinExistence type="inferred from homology"/>
<accession>A0A1T5LZE5</accession>
<dbReference type="Pfam" id="PF13556">
    <property type="entry name" value="HTH_30"/>
    <property type="match status" value="1"/>
</dbReference>
<reference evidence="3 4" key="1">
    <citation type="submission" date="2017-02" db="EMBL/GenBank/DDBJ databases">
        <authorList>
            <person name="Peterson S.W."/>
        </authorList>
    </citation>
    <scope>NUCLEOTIDE SEQUENCE [LARGE SCALE GENOMIC DNA]</scope>
    <source>
        <strain evidence="3 4">M1</strain>
    </source>
</reference>
<dbReference type="InterPro" id="IPR051448">
    <property type="entry name" value="CdaR-like_regulators"/>
</dbReference>
<dbReference type="InterPro" id="IPR003018">
    <property type="entry name" value="GAF"/>
</dbReference>
<evidence type="ECO:0000259" key="2">
    <source>
        <dbReference type="SMART" id="SM00065"/>
    </source>
</evidence>
<keyword evidence="4" id="KW-1185">Reference proteome</keyword>
<name>A0A1T5LZE5_9FIRM</name>
<dbReference type="STRING" id="36842.SAMN02194393_03600"/>
<dbReference type="Gene3D" id="3.30.450.40">
    <property type="match status" value="2"/>
</dbReference>
<dbReference type="PANTHER" id="PTHR33744:SF1">
    <property type="entry name" value="DNA-BINDING TRANSCRIPTIONAL ACTIVATOR ADER"/>
    <property type="match status" value="1"/>
</dbReference>
<dbReference type="Gene3D" id="1.10.10.2840">
    <property type="entry name" value="PucR C-terminal helix-turn-helix domain"/>
    <property type="match status" value="1"/>
</dbReference>
<dbReference type="AlphaFoldDB" id="A0A1T5LZE5"/>
<dbReference type="PANTHER" id="PTHR33744">
    <property type="entry name" value="CARBOHYDRATE DIACID REGULATOR"/>
    <property type="match status" value="1"/>
</dbReference>
<dbReference type="Proteomes" id="UP000190285">
    <property type="component" value="Unassembled WGS sequence"/>
</dbReference>
<dbReference type="OrthoDB" id="143422at2"/>
<feature type="domain" description="GAF" evidence="2">
    <location>
        <begin position="22"/>
        <end position="186"/>
    </location>
</feature>
<gene>
    <name evidence="3" type="ORF">SAMN02194393_03600</name>
</gene>
<dbReference type="SUPFAM" id="SSF55781">
    <property type="entry name" value="GAF domain-like"/>
    <property type="match status" value="1"/>
</dbReference>
<dbReference type="InterPro" id="IPR025736">
    <property type="entry name" value="PucR_C-HTH_dom"/>
</dbReference>
<evidence type="ECO:0000313" key="3">
    <source>
        <dbReference type="EMBL" id="SKC81370.1"/>
    </source>
</evidence>
<evidence type="ECO:0000313" key="4">
    <source>
        <dbReference type="Proteomes" id="UP000190285"/>
    </source>
</evidence>
<organism evidence="3 4">
    <name type="scientific">Maledivibacter halophilus</name>
    <dbReference type="NCBI Taxonomy" id="36842"/>
    <lineage>
        <taxon>Bacteria</taxon>
        <taxon>Bacillati</taxon>
        <taxon>Bacillota</taxon>
        <taxon>Clostridia</taxon>
        <taxon>Peptostreptococcales</taxon>
        <taxon>Caminicellaceae</taxon>
        <taxon>Maledivibacter</taxon>
    </lineage>
</organism>
<dbReference type="InterPro" id="IPR042070">
    <property type="entry name" value="PucR_C-HTH_sf"/>
</dbReference>
<sequence>MENKPIKVNKLEELLEASKLLNSTQDTDYILDYLLKKSLELIKGGDTGVIFLYNKDTGLLEIRSFVGFESGVVEAKLYPGESMTGIAFLKQGTIFFSNSKETKQAMGTMREKNMKILQNSLNKKQNKLLQSICCPLIYRGECIGVIVIDNFENPGALGEEDVYLLEAISIQATIAIINAQNYEKQLKNNEDLEKYNKMLKFEKNKYKYSTSLHSRFTEMILNGCSVEDILLEASTLLKRDVFIIDLFYNISNYVFNHYTNFDDVKLMSHNLIKYLSESKTSKYHSEDNNLHFYFSPIMVNRDTLGWFCVISDDDKYSELDNITVERSVTILALELLKMNELSNMEQTLKGDFLESLIANQNKDYIMKYAKNYGFRFDRKHQIIVIEVERNKELVGQEQHQNKFSKYIKYYYSIINEKINRIFFNSITLIKGNKIVIILQLDDDNNKEKIKLFLENIVTENNIGFFTKYGNKRVRAGVSDEINGLENFKDCYFNAMQAVKMTKDIDGEDLYYFYDDLEIKKMLLNNDKKDLEYFISKTLGALLNYRKNARKEYLETIKTYIKSNGNWTYTKDYLHIHGNTLSYRLNKIKNLLNIDLNDYNQRLRLQIAFEILDILPYMDKIEN</sequence>
<comment type="similarity">
    <text evidence="1">Belongs to the CdaR family.</text>
</comment>
<dbReference type="RefSeq" id="WP_079493444.1">
    <property type="nucleotide sequence ID" value="NZ_FUZT01000009.1"/>
</dbReference>
<dbReference type="InterPro" id="IPR029016">
    <property type="entry name" value="GAF-like_dom_sf"/>
</dbReference>
<dbReference type="Pfam" id="PF13185">
    <property type="entry name" value="GAF_2"/>
    <property type="match status" value="1"/>
</dbReference>
<dbReference type="EMBL" id="FUZT01000009">
    <property type="protein sequence ID" value="SKC81370.1"/>
    <property type="molecule type" value="Genomic_DNA"/>
</dbReference>
<dbReference type="SMART" id="SM00065">
    <property type="entry name" value="GAF"/>
    <property type="match status" value="1"/>
</dbReference>
<evidence type="ECO:0000256" key="1">
    <source>
        <dbReference type="ARBA" id="ARBA00006754"/>
    </source>
</evidence>